<dbReference type="RefSeq" id="WP_119110593.1">
    <property type="nucleotide sequence ID" value="NZ_QXJC01000014.1"/>
</dbReference>
<feature type="transmembrane region" description="Helical" evidence="6">
    <location>
        <begin position="179"/>
        <end position="197"/>
    </location>
</feature>
<dbReference type="GO" id="GO:0015093">
    <property type="term" value="F:ferrous iron transmembrane transporter activity"/>
    <property type="evidence" value="ECO:0007669"/>
    <property type="project" value="TreeGrafter"/>
</dbReference>
<dbReference type="InterPro" id="IPR004923">
    <property type="entry name" value="FTR1/Fip1/EfeU"/>
</dbReference>
<evidence type="ECO:0000256" key="6">
    <source>
        <dbReference type="SAM" id="Phobius"/>
    </source>
</evidence>
<sequence length="273" mass="29038">MLNALVIVWRESLEAMLVIGILAAWSTGRGGGRTTRAGLWGGVAAGLALAVALAAVMQGTLGNLSDRGQEIFQALLILFAAALMTQMVLWMRRHARGLRREMESALDRAAERRGAWGIAAVAAVAVAREGSETVIFLQGIASGVGWGALLPSALTGVALAGITAWAAARGLRFLPQQQVLRVSANLLLLFAAGMLVLGTDRLIGLEWIPPGPDPLWNTSALLDDGSGVGKWLANLLGYRARPSAADVLVFFGFWALMVARRWWPRRAPQQPSA</sequence>
<dbReference type="Pfam" id="PF03239">
    <property type="entry name" value="FTR1"/>
    <property type="match status" value="1"/>
</dbReference>
<keyword evidence="4 6" id="KW-1133">Transmembrane helix</keyword>
<evidence type="ECO:0000256" key="3">
    <source>
        <dbReference type="ARBA" id="ARBA00022692"/>
    </source>
</evidence>
<keyword evidence="5 6" id="KW-0472">Membrane</keyword>
<evidence type="ECO:0000313" key="7">
    <source>
        <dbReference type="EMBL" id="RID96903.1"/>
    </source>
</evidence>
<gene>
    <name evidence="7" type="ORF">D3F03_16865</name>
</gene>
<name>A0A398CDI7_9BURK</name>
<protein>
    <submittedName>
        <fullName evidence="7">FTR1 family iron permease</fullName>
    </submittedName>
</protein>
<evidence type="ECO:0000256" key="1">
    <source>
        <dbReference type="ARBA" id="ARBA00004141"/>
    </source>
</evidence>
<comment type="caution">
    <text evidence="7">The sequence shown here is derived from an EMBL/GenBank/DDBJ whole genome shotgun (WGS) entry which is preliminary data.</text>
</comment>
<evidence type="ECO:0000313" key="8">
    <source>
        <dbReference type="Proteomes" id="UP000266302"/>
    </source>
</evidence>
<evidence type="ECO:0000256" key="2">
    <source>
        <dbReference type="ARBA" id="ARBA00008333"/>
    </source>
</evidence>
<feature type="transmembrane region" description="Helical" evidence="6">
    <location>
        <begin position="148"/>
        <end position="167"/>
    </location>
</feature>
<keyword evidence="3 6" id="KW-0812">Transmembrane</keyword>
<reference evidence="7 8" key="1">
    <citation type="submission" date="2018-09" db="EMBL/GenBank/DDBJ databases">
        <title>Draft genome of Simplicispira sp. NY-02.</title>
        <authorList>
            <person name="Im W.T."/>
        </authorList>
    </citation>
    <scope>NUCLEOTIDE SEQUENCE [LARGE SCALE GENOMIC DNA]</scope>
    <source>
        <strain evidence="7 8">NY-02</strain>
    </source>
</reference>
<evidence type="ECO:0000256" key="4">
    <source>
        <dbReference type="ARBA" id="ARBA00022989"/>
    </source>
</evidence>
<comment type="similarity">
    <text evidence="2">Belongs to the oxidase-dependent Fe transporter (OFeT) (TC 9.A.10.1) family.</text>
</comment>
<feature type="transmembrane region" description="Helical" evidence="6">
    <location>
        <begin position="71"/>
        <end position="91"/>
    </location>
</feature>
<dbReference type="PANTHER" id="PTHR31632">
    <property type="entry name" value="IRON TRANSPORTER FTH1"/>
    <property type="match status" value="1"/>
</dbReference>
<dbReference type="AlphaFoldDB" id="A0A398CDI7"/>
<comment type="subcellular location">
    <subcellularLocation>
        <location evidence="1">Membrane</location>
        <topology evidence="1">Multi-pass membrane protein</topology>
    </subcellularLocation>
</comment>
<evidence type="ECO:0000256" key="5">
    <source>
        <dbReference type="ARBA" id="ARBA00023136"/>
    </source>
</evidence>
<feature type="transmembrane region" description="Helical" evidence="6">
    <location>
        <begin position="112"/>
        <end position="128"/>
    </location>
</feature>
<dbReference type="GO" id="GO:0033573">
    <property type="term" value="C:high-affinity iron permease complex"/>
    <property type="evidence" value="ECO:0007669"/>
    <property type="project" value="InterPro"/>
</dbReference>
<feature type="transmembrane region" description="Helical" evidence="6">
    <location>
        <begin position="244"/>
        <end position="263"/>
    </location>
</feature>
<keyword evidence="8" id="KW-1185">Reference proteome</keyword>
<organism evidence="7 8">
    <name type="scientific">Simplicispira hankyongi</name>
    <dbReference type="NCBI Taxonomy" id="2315688"/>
    <lineage>
        <taxon>Bacteria</taxon>
        <taxon>Pseudomonadati</taxon>
        <taxon>Pseudomonadota</taxon>
        <taxon>Betaproteobacteria</taxon>
        <taxon>Burkholderiales</taxon>
        <taxon>Comamonadaceae</taxon>
        <taxon>Simplicispira</taxon>
    </lineage>
</organism>
<dbReference type="Proteomes" id="UP000266302">
    <property type="component" value="Unassembled WGS sequence"/>
</dbReference>
<dbReference type="OrthoDB" id="5294331at2"/>
<proteinExistence type="inferred from homology"/>
<dbReference type="PANTHER" id="PTHR31632:SF2">
    <property type="entry name" value="PLASMA MEMBRANE IRON PERMEASE"/>
    <property type="match status" value="1"/>
</dbReference>
<accession>A0A398CDI7</accession>
<feature type="transmembrane region" description="Helical" evidence="6">
    <location>
        <begin position="37"/>
        <end position="59"/>
    </location>
</feature>
<dbReference type="EMBL" id="QXJC01000014">
    <property type="protein sequence ID" value="RID96903.1"/>
    <property type="molecule type" value="Genomic_DNA"/>
</dbReference>